<accession>A0ABN6T398</accession>
<keyword evidence="2" id="KW-1185">Reference proteome</keyword>
<name>A0ABN6T398_9MOLU</name>
<organism evidence="1 2">
    <name type="scientific">Spiroplasma ixodetis</name>
    <dbReference type="NCBI Taxonomy" id="2141"/>
    <lineage>
        <taxon>Bacteria</taxon>
        <taxon>Bacillati</taxon>
        <taxon>Mycoplasmatota</taxon>
        <taxon>Mollicutes</taxon>
        <taxon>Entomoplasmatales</taxon>
        <taxon>Spiroplasmataceae</taxon>
        <taxon>Spiroplasma</taxon>
    </lineage>
</organism>
<gene>
    <name evidence="1" type="ORF">SHM_13080</name>
</gene>
<evidence type="ECO:0000313" key="1">
    <source>
        <dbReference type="EMBL" id="BDT03662.1"/>
    </source>
</evidence>
<dbReference type="EMBL" id="AP026933">
    <property type="protein sequence ID" value="BDT03662.1"/>
    <property type="molecule type" value="Genomic_DNA"/>
</dbReference>
<reference evidence="1 2" key="1">
    <citation type="journal article" date="2022" name="Front. Microbiol.">
        <title>Male-killing mechanisms vary between Spiroplasma species.</title>
        <authorList>
            <person name="Arai H."/>
            <person name="Inoue M."/>
            <person name="Kageyama D."/>
        </authorList>
    </citation>
    <scope>NUCLEOTIDE SEQUENCE [LARGE SCALE GENOMIC DNA]</scope>
    <source>
        <strain evidence="2">sHm</strain>
    </source>
</reference>
<dbReference type="Proteomes" id="UP001163387">
    <property type="component" value="Chromosome"/>
</dbReference>
<evidence type="ECO:0000313" key="2">
    <source>
        <dbReference type="Proteomes" id="UP001163387"/>
    </source>
</evidence>
<sequence>MVNKSYYVNDNNQLKKYKLEKYKIDNDLKILYKVTTTYNDTEPKILKALPIEELDNNTIDSFFMLIKQNQCDNFAVYYENNYDIKKINDLISNQELNFTFEQLDFLKQFFISIKNVAITIFDMRIKPIINNTIDSNSSNNGISNTFQSKPRILN</sequence>
<protein>
    <submittedName>
        <fullName evidence="1">Uncharacterized protein</fullName>
    </submittedName>
</protein>
<dbReference type="RefSeq" id="WP_281749556.1">
    <property type="nucleotide sequence ID" value="NZ_AP026933.1"/>
</dbReference>
<proteinExistence type="predicted"/>